<reference evidence="2 3" key="1">
    <citation type="submission" date="2021-08" db="EMBL/GenBank/DDBJ databases">
        <title>Comparative Genomics Analysis of the Genus Qipengyuania Reveals Extensive Genetic Diversity and Metabolic Versatility, Including the Description of Fifteen Novel Species.</title>
        <authorList>
            <person name="Liu Y."/>
        </authorList>
    </citation>
    <scope>NUCLEOTIDE SEQUENCE [LARGE SCALE GENOMIC DNA]</scope>
    <source>
        <strain evidence="2 3">YG27</strain>
    </source>
</reference>
<evidence type="ECO:0000313" key="2">
    <source>
        <dbReference type="EMBL" id="MBX7502175.1"/>
    </source>
</evidence>
<name>A0ABS7JX05_9SPHN</name>
<evidence type="ECO:0008006" key="4">
    <source>
        <dbReference type="Google" id="ProtNLM"/>
    </source>
</evidence>
<feature type="region of interest" description="Disordered" evidence="1">
    <location>
        <begin position="43"/>
        <end position="71"/>
    </location>
</feature>
<feature type="region of interest" description="Disordered" evidence="1">
    <location>
        <begin position="465"/>
        <end position="485"/>
    </location>
</feature>
<feature type="compositionally biased region" description="Basic and acidic residues" evidence="1">
    <location>
        <begin position="469"/>
        <end position="478"/>
    </location>
</feature>
<feature type="compositionally biased region" description="Acidic residues" evidence="1">
    <location>
        <begin position="557"/>
        <end position="566"/>
    </location>
</feature>
<protein>
    <recommendedName>
        <fullName evidence="4">DUF1631 family protein</fullName>
    </recommendedName>
</protein>
<gene>
    <name evidence="2" type="ORF">K3181_12050</name>
</gene>
<comment type="caution">
    <text evidence="2">The sequence shown here is derived from an EMBL/GenBank/DDBJ whole genome shotgun (WGS) entry which is preliminary data.</text>
</comment>
<dbReference type="Proteomes" id="UP000782554">
    <property type="component" value="Unassembled WGS sequence"/>
</dbReference>
<dbReference type="RefSeq" id="WP_221603342.1">
    <property type="nucleotide sequence ID" value="NZ_JAIGNU010000002.1"/>
</dbReference>
<evidence type="ECO:0000313" key="3">
    <source>
        <dbReference type="Proteomes" id="UP000782554"/>
    </source>
</evidence>
<feature type="compositionally biased region" description="Polar residues" evidence="1">
    <location>
        <begin position="503"/>
        <end position="514"/>
    </location>
</feature>
<accession>A0ABS7JX05</accession>
<sequence>MTLPTNLDALLEYIRKTPLREHEDIPKISETLNRVLKLKDEKDEQGKLTQAAKDARQTLNNPRLKTSHRNTRRRAIQIAYENQSQVLREAITTALYETLKAEQIKIELDRFAPEEVSSDCLNPSRETHEDEQVARFLGPLIKALRKHRIAPSNVQRAPAYITDLVARIYASAIADPELEDENGLLVLMAKAGIFELYRGEMSEAELAVFDFVTSAPQGDEVTQIQQSFHQRFPDVEPVSTAFIEGCMRLRDMTSELSDGAFEASQDATQTYLQNEARVVASILGWDERRMLGAQAIVRFIREQRDRENGHTGRAAFLVFQVQLMLDKLRPEASEAQQWLPRFTEWMIEFASQMRGVVGSETVFFALMYAAFENSLAKVKLEELTNSSKFMEQLQEAERSRRAAAASGAKYKLTASGHAVTEDDEDYHYIPGPPIIGEAALFGKIIPIGDEFPRLETGRPLRFVGEEYPDEKQAIKPREEDDDDEENMLGTAFSEKLTFVASTGHTPVDVSSSTPEPVDGANCNGHAEPWAGVNDLGKNEALGGAVPAPKPSQALPLFDEDEEDWDE</sequence>
<keyword evidence="3" id="KW-1185">Reference proteome</keyword>
<evidence type="ECO:0000256" key="1">
    <source>
        <dbReference type="SAM" id="MobiDB-lite"/>
    </source>
</evidence>
<proteinExistence type="predicted"/>
<organism evidence="2 3">
    <name type="scientific">Qipengyuania mesophila</name>
    <dbReference type="NCBI Taxonomy" id="2867246"/>
    <lineage>
        <taxon>Bacteria</taxon>
        <taxon>Pseudomonadati</taxon>
        <taxon>Pseudomonadota</taxon>
        <taxon>Alphaproteobacteria</taxon>
        <taxon>Sphingomonadales</taxon>
        <taxon>Erythrobacteraceae</taxon>
        <taxon>Qipengyuania</taxon>
    </lineage>
</organism>
<feature type="region of interest" description="Disordered" evidence="1">
    <location>
        <begin position="503"/>
        <end position="566"/>
    </location>
</feature>
<dbReference type="EMBL" id="JAIGNU010000002">
    <property type="protein sequence ID" value="MBX7502175.1"/>
    <property type="molecule type" value="Genomic_DNA"/>
</dbReference>